<protein>
    <recommendedName>
        <fullName evidence="2">DUF6436 domain-containing protein</fullName>
    </recommendedName>
</protein>
<name>A0ABY0C1A5_9GAMM</name>
<evidence type="ECO:0000256" key="1">
    <source>
        <dbReference type="SAM" id="Phobius"/>
    </source>
</evidence>
<sequence>MTTRHSFRALSWRVFCAVWVVATAALLYHFTFGNYGEFDPQQRWLDAQPSLTLSALDLPPQQGLTLVHVRRSFCSCNPLADNHRDSVPDQVEQHQLDITRVEAAGFSMPASPAALIFDGDELIYAGPYASGALCSVENSLIEDILVGQQRLAGPFLNGLVKACRCLS</sequence>
<dbReference type="Pfam" id="PF20029">
    <property type="entry name" value="DUF6436"/>
    <property type="match status" value="1"/>
</dbReference>
<keyword evidence="4" id="KW-1185">Reference proteome</keyword>
<comment type="caution">
    <text evidence="3">The sequence shown here is derived from an EMBL/GenBank/DDBJ whole genome shotgun (WGS) entry which is preliminary data.</text>
</comment>
<accession>A0ABY0C1A5</accession>
<keyword evidence="1" id="KW-0472">Membrane</keyword>
<keyword evidence="1" id="KW-0812">Transmembrane</keyword>
<feature type="transmembrane region" description="Helical" evidence="1">
    <location>
        <begin position="12"/>
        <end position="32"/>
    </location>
</feature>
<gene>
    <name evidence="3" type="ORF">CWE12_00760</name>
</gene>
<dbReference type="RefSeq" id="WP_126787673.1">
    <property type="nucleotide sequence ID" value="NZ_PIPN01000001.1"/>
</dbReference>
<evidence type="ECO:0000313" key="4">
    <source>
        <dbReference type="Proteomes" id="UP000287410"/>
    </source>
</evidence>
<dbReference type="EMBL" id="PIPN01000001">
    <property type="protein sequence ID" value="RUO31563.1"/>
    <property type="molecule type" value="Genomic_DNA"/>
</dbReference>
<reference evidence="3 4" key="1">
    <citation type="journal article" date="2018" name="Front. Microbiol.">
        <title>Genome-Based Analysis Reveals the Taxonomy and Diversity of the Family Idiomarinaceae.</title>
        <authorList>
            <person name="Liu Y."/>
            <person name="Lai Q."/>
            <person name="Shao Z."/>
        </authorList>
    </citation>
    <scope>NUCLEOTIDE SEQUENCE [LARGE SCALE GENOMIC DNA]</scope>
    <source>
        <strain evidence="3 4">GBSy1</strain>
    </source>
</reference>
<proteinExistence type="predicted"/>
<dbReference type="Proteomes" id="UP000287410">
    <property type="component" value="Unassembled WGS sequence"/>
</dbReference>
<organism evidence="3 4">
    <name type="scientific">Aliidiomarina sedimenti</name>
    <dbReference type="NCBI Taxonomy" id="1933879"/>
    <lineage>
        <taxon>Bacteria</taxon>
        <taxon>Pseudomonadati</taxon>
        <taxon>Pseudomonadota</taxon>
        <taxon>Gammaproteobacteria</taxon>
        <taxon>Alteromonadales</taxon>
        <taxon>Idiomarinaceae</taxon>
        <taxon>Aliidiomarina</taxon>
    </lineage>
</organism>
<keyword evidence="1" id="KW-1133">Transmembrane helix</keyword>
<evidence type="ECO:0000313" key="3">
    <source>
        <dbReference type="EMBL" id="RUO31563.1"/>
    </source>
</evidence>
<feature type="domain" description="DUF6436" evidence="2">
    <location>
        <begin position="50"/>
        <end position="166"/>
    </location>
</feature>
<evidence type="ECO:0000259" key="2">
    <source>
        <dbReference type="Pfam" id="PF20029"/>
    </source>
</evidence>
<dbReference type="InterPro" id="IPR045494">
    <property type="entry name" value="DUF6436"/>
</dbReference>